<dbReference type="EMBL" id="KL596640">
    <property type="protein sequence ID" value="KER31874.1"/>
    <property type="molecule type" value="Genomic_DNA"/>
</dbReference>
<reference evidence="2 3" key="1">
    <citation type="submission" date="2013-11" db="EMBL/GenBank/DDBJ databases">
        <title>Opisthorchis viverrini - life in the bile duct.</title>
        <authorList>
            <person name="Young N.D."/>
            <person name="Nagarajan N."/>
            <person name="Lin S.J."/>
            <person name="Korhonen P.K."/>
            <person name="Jex A.R."/>
            <person name="Hall R.S."/>
            <person name="Safavi-Hemami H."/>
            <person name="Kaewkong W."/>
            <person name="Bertrand D."/>
            <person name="Gao S."/>
            <person name="Seet Q."/>
            <person name="Wongkham S."/>
            <person name="Teh B.T."/>
            <person name="Wongkham C."/>
            <person name="Intapan P.M."/>
            <person name="Maleewong W."/>
            <person name="Yang X."/>
            <person name="Hu M."/>
            <person name="Wang Z."/>
            <person name="Hofmann A."/>
            <person name="Sternberg P.W."/>
            <person name="Tan P."/>
            <person name="Wang J."/>
            <person name="Gasser R.B."/>
        </authorList>
    </citation>
    <scope>NUCLEOTIDE SEQUENCE [LARGE SCALE GENOMIC DNA]</scope>
</reference>
<organism evidence="2 3">
    <name type="scientific">Opisthorchis viverrini</name>
    <name type="common">Southeast Asian liver fluke</name>
    <dbReference type="NCBI Taxonomy" id="6198"/>
    <lineage>
        <taxon>Eukaryota</taxon>
        <taxon>Metazoa</taxon>
        <taxon>Spiralia</taxon>
        <taxon>Lophotrochozoa</taxon>
        <taxon>Platyhelminthes</taxon>
        <taxon>Trematoda</taxon>
        <taxon>Digenea</taxon>
        <taxon>Opisthorchiida</taxon>
        <taxon>Opisthorchiata</taxon>
        <taxon>Opisthorchiidae</taxon>
        <taxon>Opisthorchis</taxon>
    </lineage>
</organism>
<gene>
    <name evidence="2" type="ORF">T265_01962</name>
</gene>
<dbReference type="KEGG" id="ovi:T265_01962"/>
<dbReference type="GeneID" id="20316150"/>
<proteinExistence type="predicted"/>
<dbReference type="AlphaFoldDB" id="A0A075AIM1"/>
<keyword evidence="3" id="KW-1185">Reference proteome</keyword>
<evidence type="ECO:0000313" key="3">
    <source>
        <dbReference type="Proteomes" id="UP000054324"/>
    </source>
</evidence>
<sequence length="83" mass="9280">MCLGQNSGIAHSELNEQKTEGTRCAEPNGGSTEGVSVGFVMKMTQAKRQKLLTKSKDKRVQEISEQILRTLIRLHKPLRINET</sequence>
<evidence type="ECO:0000256" key="1">
    <source>
        <dbReference type="SAM" id="MobiDB-lite"/>
    </source>
</evidence>
<name>A0A075AIM1_OPIVI</name>
<feature type="region of interest" description="Disordered" evidence="1">
    <location>
        <begin position="1"/>
        <end position="35"/>
    </location>
</feature>
<accession>A0A075AIM1</accession>
<dbReference type="Proteomes" id="UP000054324">
    <property type="component" value="Unassembled WGS sequence"/>
</dbReference>
<dbReference type="CTD" id="20316150"/>
<feature type="compositionally biased region" description="Basic and acidic residues" evidence="1">
    <location>
        <begin position="13"/>
        <end position="23"/>
    </location>
</feature>
<evidence type="ECO:0000313" key="2">
    <source>
        <dbReference type="EMBL" id="KER31874.1"/>
    </source>
</evidence>
<protein>
    <submittedName>
        <fullName evidence="2">Uncharacterized protein</fullName>
    </submittedName>
</protein>
<dbReference type="RefSeq" id="XP_009164364.1">
    <property type="nucleotide sequence ID" value="XM_009166100.1"/>
</dbReference>